<dbReference type="InParanoid" id="G0NIK5"/>
<dbReference type="eggNOG" id="KOG0194">
    <property type="taxonomic scope" value="Eukaryota"/>
</dbReference>
<name>G0NIK5_CAEBE</name>
<dbReference type="Proteomes" id="UP000008068">
    <property type="component" value="Unassembled WGS sequence"/>
</dbReference>
<dbReference type="STRING" id="135651.G0NIK5"/>
<evidence type="ECO:0000313" key="2">
    <source>
        <dbReference type="Proteomes" id="UP000008068"/>
    </source>
</evidence>
<protein>
    <submittedName>
        <fullName evidence="1">Uncharacterized protein</fullName>
    </submittedName>
</protein>
<dbReference type="HOGENOM" id="CLU_3242632_0_0_1"/>
<keyword evidence="2" id="KW-1185">Reference proteome</keyword>
<gene>
    <name evidence="1" type="ORF">CAEBREN_32495</name>
</gene>
<dbReference type="AlphaFoldDB" id="G0NIK5"/>
<organism evidence="2">
    <name type="scientific">Caenorhabditis brenneri</name>
    <name type="common">Nematode worm</name>
    <dbReference type="NCBI Taxonomy" id="135651"/>
    <lineage>
        <taxon>Eukaryota</taxon>
        <taxon>Metazoa</taxon>
        <taxon>Ecdysozoa</taxon>
        <taxon>Nematoda</taxon>
        <taxon>Chromadorea</taxon>
        <taxon>Rhabditida</taxon>
        <taxon>Rhabditina</taxon>
        <taxon>Rhabditomorpha</taxon>
        <taxon>Rhabditoidea</taxon>
        <taxon>Rhabditidae</taxon>
        <taxon>Peloderinae</taxon>
        <taxon>Caenorhabditis</taxon>
    </lineage>
</organism>
<reference evidence="2" key="1">
    <citation type="submission" date="2011-07" db="EMBL/GenBank/DDBJ databases">
        <authorList>
            <consortium name="Caenorhabditis brenneri Sequencing and Analysis Consortium"/>
            <person name="Wilson R.K."/>
        </authorList>
    </citation>
    <scope>NUCLEOTIDE SEQUENCE [LARGE SCALE GENOMIC DNA]</scope>
    <source>
        <strain evidence="2">PB2801</strain>
    </source>
</reference>
<accession>G0NIK5</accession>
<proteinExistence type="predicted"/>
<sequence length="43" mass="4755">MAVAEFDRMAVMCENGTLETGGGAKQKLLKVFKKKHEKQSKGE</sequence>
<evidence type="ECO:0000313" key="1">
    <source>
        <dbReference type="EMBL" id="EGT31864.1"/>
    </source>
</evidence>
<dbReference type="EMBL" id="GL379890">
    <property type="protein sequence ID" value="EGT31864.1"/>
    <property type="molecule type" value="Genomic_DNA"/>
</dbReference>